<dbReference type="EMBL" id="MU864936">
    <property type="protein sequence ID" value="KAK4465816.1"/>
    <property type="molecule type" value="Genomic_DNA"/>
</dbReference>
<reference evidence="2" key="2">
    <citation type="submission" date="2023-06" db="EMBL/GenBank/DDBJ databases">
        <authorList>
            <consortium name="Lawrence Berkeley National Laboratory"/>
            <person name="Mondo S.J."/>
            <person name="Hensen N."/>
            <person name="Bonometti L."/>
            <person name="Westerberg I."/>
            <person name="Brannstrom I.O."/>
            <person name="Guillou S."/>
            <person name="Cros-Aarteil S."/>
            <person name="Calhoun S."/>
            <person name="Haridas S."/>
            <person name="Kuo A."/>
            <person name="Pangilinan J."/>
            <person name="Riley R."/>
            <person name="Labutti K."/>
            <person name="Andreopoulos B."/>
            <person name="Lipzen A."/>
            <person name="Chen C."/>
            <person name="Yanf M."/>
            <person name="Daum C."/>
            <person name="Ng V."/>
            <person name="Clum A."/>
            <person name="Steindorff A."/>
            <person name="Ohm R."/>
            <person name="Martin F."/>
            <person name="Silar P."/>
            <person name="Natvig D."/>
            <person name="Lalanne C."/>
            <person name="Gautier V."/>
            <person name="Ament-Velasquez S.L."/>
            <person name="Kruys A."/>
            <person name="Hutchinson M.I."/>
            <person name="Powell A.J."/>
            <person name="Barry K."/>
            <person name="Miller A.N."/>
            <person name="Grigoriev I.V."/>
            <person name="Debuchy R."/>
            <person name="Gladieux P."/>
            <person name="Thoren M.H."/>
            <person name="Johannesson H."/>
        </authorList>
    </citation>
    <scope>NUCLEOTIDE SEQUENCE</scope>
    <source>
        <strain evidence="2">PSN324</strain>
    </source>
</reference>
<dbReference type="Proteomes" id="UP001321749">
    <property type="component" value="Unassembled WGS sequence"/>
</dbReference>
<dbReference type="AlphaFoldDB" id="A0AAV9I4D4"/>
<accession>A0AAV9I4D4</accession>
<protein>
    <submittedName>
        <fullName evidence="2">Uncharacterized protein</fullName>
    </submittedName>
</protein>
<name>A0AAV9I4D4_9PEZI</name>
<comment type="caution">
    <text evidence="2">The sequence shown here is derived from an EMBL/GenBank/DDBJ whole genome shotgun (WGS) entry which is preliminary data.</text>
</comment>
<keyword evidence="3" id="KW-1185">Reference proteome</keyword>
<sequence length="196" mass="21611">MAASASHHHKAKPDITEIPCCEALSGLASSHETCSQGKIPKSLKRCFYRAGPIFFKLLTVATFLLTILALWPSIESAADTRRSTGLAEWTSKKEFIEFCEEHSWHGHQCEDVKGYELGPPPGFWPRLLRGRGLVARMMYPKVVKSGISEAGSEGLAWLKDVDEEAEGGSCVNELGLARRSLLGPRQCQVQQQNKVS</sequence>
<gene>
    <name evidence="2" type="ORF">QBC42DRAFT_108335</name>
</gene>
<reference evidence="2" key="1">
    <citation type="journal article" date="2023" name="Mol. Phylogenet. Evol.">
        <title>Genome-scale phylogeny and comparative genomics of the fungal order Sordariales.</title>
        <authorList>
            <person name="Hensen N."/>
            <person name="Bonometti L."/>
            <person name="Westerberg I."/>
            <person name="Brannstrom I.O."/>
            <person name="Guillou S."/>
            <person name="Cros-Aarteil S."/>
            <person name="Calhoun S."/>
            <person name="Haridas S."/>
            <person name="Kuo A."/>
            <person name="Mondo S."/>
            <person name="Pangilinan J."/>
            <person name="Riley R."/>
            <person name="LaButti K."/>
            <person name="Andreopoulos B."/>
            <person name="Lipzen A."/>
            <person name="Chen C."/>
            <person name="Yan M."/>
            <person name="Daum C."/>
            <person name="Ng V."/>
            <person name="Clum A."/>
            <person name="Steindorff A."/>
            <person name="Ohm R.A."/>
            <person name="Martin F."/>
            <person name="Silar P."/>
            <person name="Natvig D.O."/>
            <person name="Lalanne C."/>
            <person name="Gautier V."/>
            <person name="Ament-Velasquez S.L."/>
            <person name="Kruys A."/>
            <person name="Hutchinson M.I."/>
            <person name="Powell A.J."/>
            <person name="Barry K."/>
            <person name="Miller A.N."/>
            <person name="Grigoriev I.V."/>
            <person name="Debuchy R."/>
            <person name="Gladieux P."/>
            <person name="Hiltunen Thoren M."/>
            <person name="Johannesson H."/>
        </authorList>
    </citation>
    <scope>NUCLEOTIDE SEQUENCE</scope>
    <source>
        <strain evidence="2">PSN324</strain>
    </source>
</reference>
<evidence type="ECO:0000313" key="2">
    <source>
        <dbReference type="EMBL" id="KAK4465816.1"/>
    </source>
</evidence>
<proteinExistence type="predicted"/>
<feature type="transmembrane region" description="Helical" evidence="1">
    <location>
        <begin position="53"/>
        <end position="74"/>
    </location>
</feature>
<keyword evidence="1" id="KW-1133">Transmembrane helix</keyword>
<evidence type="ECO:0000313" key="3">
    <source>
        <dbReference type="Proteomes" id="UP001321749"/>
    </source>
</evidence>
<evidence type="ECO:0000256" key="1">
    <source>
        <dbReference type="SAM" id="Phobius"/>
    </source>
</evidence>
<keyword evidence="1" id="KW-0472">Membrane</keyword>
<organism evidence="2 3">
    <name type="scientific">Cladorrhinum samala</name>
    <dbReference type="NCBI Taxonomy" id="585594"/>
    <lineage>
        <taxon>Eukaryota</taxon>
        <taxon>Fungi</taxon>
        <taxon>Dikarya</taxon>
        <taxon>Ascomycota</taxon>
        <taxon>Pezizomycotina</taxon>
        <taxon>Sordariomycetes</taxon>
        <taxon>Sordariomycetidae</taxon>
        <taxon>Sordariales</taxon>
        <taxon>Podosporaceae</taxon>
        <taxon>Cladorrhinum</taxon>
    </lineage>
</organism>
<keyword evidence="1" id="KW-0812">Transmembrane</keyword>